<dbReference type="PANTHER" id="PTHR46035">
    <property type="entry name" value="TETRATRICOPEPTIDE REPEAT PROTEIN 4"/>
    <property type="match status" value="1"/>
</dbReference>
<accession>G0UXR6</accession>
<dbReference type="SUPFAM" id="SSF48452">
    <property type="entry name" value="TPR-like"/>
    <property type="match status" value="1"/>
</dbReference>
<dbReference type="Gene3D" id="1.25.40.10">
    <property type="entry name" value="Tetratricopeptide repeat domain"/>
    <property type="match status" value="1"/>
</dbReference>
<dbReference type="PANTHER" id="PTHR46035:SF1">
    <property type="entry name" value="TETRATRICOPEPTIDE REPEAT PROTEIN 4"/>
    <property type="match status" value="1"/>
</dbReference>
<keyword evidence="1" id="KW-0677">Repeat</keyword>
<dbReference type="GO" id="GO:0005634">
    <property type="term" value="C:nucleus"/>
    <property type="evidence" value="ECO:0007669"/>
    <property type="project" value="TreeGrafter"/>
</dbReference>
<dbReference type="EMBL" id="HE575323">
    <property type="protein sequence ID" value="CCC94183.1"/>
    <property type="molecule type" value="Genomic_DNA"/>
</dbReference>
<gene>
    <name evidence="4" type="ORF">TCIL3000_10_9610</name>
</gene>
<organism evidence="4">
    <name type="scientific">Trypanosoma congolense (strain IL3000)</name>
    <dbReference type="NCBI Taxonomy" id="1068625"/>
    <lineage>
        <taxon>Eukaryota</taxon>
        <taxon>Discoba</taxon>
        <taxon>Euglenozoa</taxon>
        <taxon>Kinetoplastea</taxon>
        <taxon>Metakinetoplastina</taxon>
        <taxon>Trypanosomatida</taxon>
        <taxon>Trypanosomatidae</taxon>
        <taxon>Trypanosoma</taxon>
        <taxon>Nannomonas</taxon>
    </lineage>
</organism>
<dbReference type="GO" id="GO:0005829">
    <property type="term" value="C:cytosol"/>
    <property type="evidence" value="ECO:0007669"/>
    <property type="project" value="TreeGrafter"/>
</dbReference>
<reference evidence="4" key="1">
    <citation type="journal article" date="2012" name="Proc. Natl. Acad. Sci. U.S.A.">
        <title>Antigenic diversity is generated by distinct evolutionary mechanisms in African trypanosome species.</title>
        <authorList>
            <person name="Jackson A.P."/>
            <person name="Berry A."/>
            <person name="Aslett M."/>
            <person name="Allison H.C."/>
            <person name="Burton P."/>
            <person name="Vavrova-Anderson J."/>
            <person name="Brown R."/>
            <person name="Browne H."/>
            <person name="Corton N."/>
            <person name="Hauser H."/>
            <person name="Gamble J."/>
            <person name="Gilderthorp R."/>
            <person name="Marcello L."/>
            <person name="McQuillan J."/>
            <person name="Otto T.D."/>
            <person name="Quail M.A."/>
            <person name="Sanders M.J."/>
            <person name="van Tonder A."/>
            <person name="Ginger M.L."/>
            <person name="Field M.C."/>
            <person name="Barry J.D."/>
            <person name="Hertz-Fowler C."/>
            <person name="Berriman M."/>
        </authorList>
    </citation>
    <scope>NUCLEOTIDE SEQUENCE</scope>
    <source>
        <strain evidence="4">IL3000</strain>
    </source>
</reference>
<dbReference type="GO" id="GO:0030544">
    <property type="term" value="F:Hsp70 protein binding"/>
    <property type="evidence" value="ECO:0007669"/>
    <property type="project" value="TreeGrafter"/>
</dbReference>
<protein>
    <recommendedName>
        <fullName evidence="3">Cns1/TTC4 wheel domain-containing protein</fullName>
    </recommendedName>
</protein>
<sequence>MNLAGLLPDGAELTQEQQQHIRDLQDEIDEIWNRRGDYKIDDTAWEQMPLFMENITEEDLQRNASCAALASIAYDDVPPEEIAESRKQHGNRAMQLALDPQQTNRENLARAAAHCYTEGINARCKDPILNSQLFANRSLAHYIIQNYGYGLEDAQRAIIFNPDYHKAYYRAARCAERVKKYDLALDLLSKGRRTNPVPDERSLEEFSALERVCREGKGLLERKEKKNIISTRVKAAKTSNIVRAIASSGISQSPRPEVCSEQMSVYGCCDPYFDTEGTLHVPILFMYDEYQQTDFMQDVSCDVCVADLLDELMPFPWDDRGRYSKPEDIVILYKIDDGVKVPEYYEVDMSLRLMEVFRSESYVMPSLLPVLHVMCRQSDMMREWRVQRL</sequence>
<dbReference type="InterPro" id="IPR011990">
    <property type="entry name" value="TPR-like_helical_dom_sf"/>
</dbReference>
<evidence type="ECO:0000256" key="2">
    <source>
        <dbReference type="ARBA" id="ARBA00022803"/>
    </source>
</evidence>
<dbReference type="VEuPathDB" id="TriTrypDB:TcIL3000_10_9610"/>
<dbReference type="GO" id="GO:0051879">
    <property type="term" value="F:Hsp90 protein binding"/>
    <property type="evidence" value="ECO:0007669"/>
    <property type="project" value="InterPro"/>
</dbReference>
<dbReference type="CDD" id="cd21377">
    <property type="entry name" value="CTWD_Cns1-like"/>
    <property type="match status" value="1"/>
</dbReference>
<dbReference type="GO" id="GO:0006457">
    <property type="term" value="P:protein folding"/>
    <property type="evidence" value="ECO:0007669"/>
    <property type="project" value="TreeGrafter"/>
</dbReference>
<keyword evidence="2" id="KW-0802">TPR repeat</keyword>
<dbReference type="InterPro" id="IPR044059">
    <property type="entry name" value="Csn1/TTC4_wheel"/>
</dbReference>
<evidence type="ECO:0000256" key="1">
    <source>
        <dbReference type="ARBA" id="ARBA00022737"/>
    </source>
</evidence>
<evidence type="ECO:0000313" key="4">
    <source>
        <dbReference type="EMBL" id="CCC94183.1"/>
    </source>
</evidence>
<feature type="domain" description="Cns1/TTC4 wheel" evidence="3">
    <location>
        <begin position="274"/>
        <end position="361"/>
    </location>
</feature>
<evidence type="ECO:0000259" key="3">
    <source>
        <dbReference type="Pfam" id="PF18972"/>
    </source>
</evidence>
<proteinExistence type="predicted"/>
<name>G0UXR6_TRYCI</name>
<dbReference type="AlphaFoldDB" id="G0UXR6"/>
<dbReference type="Pfam" id="PF18972">
    <property type="entry name" value="Wheel"/>
    <property type="match status" value="1"/>
</dbReference>